<evidence type="ECO:0000256" key="2">
    <source>
        <dbReference type="SAM" id="Phobius"/>
    </source>
</evidence>
<evidence type="ECO:0000256" key="1">
    <source>
        <dbReference type="SAM" id="MobiDB-lite"/>
    </source>
</evidence>
<dbReference type="EMBL" id="MRZV01001617">
    <property type="protein sequence ID" value="PIK36790.1"/>
    <property type="molecule type" value="Genomic_DNA"/>
</dbReference>
<dbReference type="OrthoDB" id="10511503at2759"/>
<keyword evidence="2" id="KW-0812">Transmembrane</keyword>
<sequence length="271" mass="29565">MSQRQSELHKAEARICWYRHNGDIHEDDAVDNVNLATTSLLPMSQGIATDDVSLTPADVSITANMTGGSGHDTTEDALALEFLVIIITTVIIILALLILIAAIVFYCCKKRSEKPSRFVKFKKGRGKYDKMDLEMGNTLPRNDPGGGAWIFKDNDGIDEQELEPMNLDLRTTHLTNDNYDPEVNGNIDISPSISDYHSGTNHGLVATLELDDDDNDLNVNPMYASPGLSASHGSTKDSGIHGSGSDELGDPDRSIRSDNDLQSFADDTVEL</sequence>
<name>A0A2G8JM30_STIJA</name>
<keyword evidence="4" id="KW-1185">Reference proteome</keyword>
<keyword evidence="2" id="KW-0472">Membrane</keyword>
<proteinExistence type="predicted"/>
<comment type="caution">
    <text evidence="3">The sequence shown here is derived from an EMBL/GenBank/DDBJ whole genome shotgun (WGS) entry which is preliminary data.</text>
</comment>
<feature type="compositionally biased region" description="Basic and acidic residues" evidence="1">
    <location>
        <begin position="250"/>
        <end position="259"/>
    </location>
</feature>
<accession>A0A2G8JM30</accession>
<feature type="transmembrane region" description="Helical" evidence="2">
    <location>
        <begin position="82"/>
        <end position="108"/>
    </location>
</feature>
<protein>
    <submittedName>
        <fullName evidence="3">Uncharacterized protein</fullName>
    </submittedName>
</protein>
<evidence type="ECO:0000313" key="4">
    <source>
        <dbReference type="Proteomes" id="UP000230750"/>
    </source>
</evidence>
<keyword evidence="2" id="KW-1133">Transmembrane helix</keyword>
<organism evidence="3 4">
    <name type="scientific">Stichopus japonicus</name>
    <name type="common">Sea cucumber</name>
    <dbReference type="NCBI Taxonomy" id="307972"/>
    <lineage>
        <taxon>Eukaryota</taxon>
        <taxon>Metazoa</taxon>
        <taxon>Echinodermata</taxon>
        <taxon>Eleutherozoa</taxon>
        <taxon>Echinozoa</taxon>
        <taxon>Holothuroidea</taxon>
        <taxon>Aspidochirotacea</taxon>
        <taxon>Aspidochirotida</taxon>
        <taxon>Stichopodidae</taxon>
        <taxon>Apostichopus</taxon>
    </lineage>
</organism>
<feature type="region of interest" description="Disordered" evidence="1">
    <location>
        <begin position="217"/>
        <end position="271"/>
    </location>
</feature>
<gene>
    <name evidence="3" type="ORF">BSL78_26383</name>
</gene>
<reference evidence="3 4" key="1">
    <citation type="journal article" date="2017" name="PLoS Biol.">
        <title>The sea cucumber genome provides insights into morphological evolution and visceral regeneration.</title>
        <authorList>
            <person name="Zhang X."/>
            <person name="Sun L."/>
            <person name="Yuan J."/>
            <person name="Sun Y."/>
            <person name="Gao Y."/>
            <person name="Zhang L."/>
            <person name="Li S."/>
            <person name="Dai H."/>
            <person name="Hamel J.F."/>
            <person name="Liu C."/>
            <person name="Yu Y."/>
            <person name="Liu S."/>
            <person name="Lin W."/>
            <person name="Guo K."/>
            <person name="Jin S."/>
            <person name="Xu P."/>
            <person name="Storey K.B."/>
            <person name="Huan P."/>
            <person name="Zhang T."/>
            <person name="Zhou Y."/>
            <person name="Zhang J."/>
            <person name="Lin C."/>
            <person name="Li X."/>
            <person name="Xing L."/>
            <person name="Huo D."/>
            <person name="Sun M."/>
            <person name="Wang L."/>
            <person name="Mercier A."/>
            <person name="Li F."/>
            <person name="Yang H."/>
            <person name="Xiang J."/>
        </authorList>
    </citation>
    <scope>NUCLEOTIDE SEQUENCE [LARGE SCALE GENOMIC DNA]</scope>
    <source>
        <strain evidence="3">Shaxun</strain>
        <tissue evidence="3">Muscle</tissue>
    </source>
</reference>
<evidence type="ECO:0000313" key="3">
    <source>
        <dbReference type="EMBL" id="PIK36790.1"/>
    </source>
</evidence>
<dbReference type="Proteomes" id="UP000230750">
    <property type="component" value="Unassembled WGS sequence"/>
</dbReference>
<dbReference type="AlphaFoldDB" id="A0A2G8JM30"/>